<dbReference type="PANTHER" id="PTHR43654:SF1">
    <property type="entry name" value="ISOPENTENYL PHOSPHATE KINASE"/>
    <property type="match status" value="1"/>
</dbReference>
<evidence type="ECO:0000256" key="3">
    <source>
        <dbReference type="ARBA" id="ARBA00022777"/>
    </source>
</evidence>
<protein>
    <recommendedName>
        <fullName evidence="5">Aspartate/glutamate/uridylate kinase domain-containing protein</fullName>
    </recommendedName>
</protein>
<evidence type="ECO:0000256" key="1">
    <source>
        <dbReference type="ARBA" id="ARBA00022679"/>
    </source>
</evidence>
<evidence type="ECO:0000313" key="6">
    <source>
        <dbReference type="EMBL" id="VAX18828.1"/>
    </source>
</evidence>
<accession>A0A3B1C4Q6</accession>
<dbReference type="InterPro" id="IPR001048">
    <property type="entry name" value="Asp/Glu/Uridylate_kinase"/>
</dbReference>
<dbReference type="AlphaFoldDB" id="A0A3B1C4Q6"/>
<keyword evidence="2" id="KW-0547">Nucleotide-binding</keyword>
<dbReference type="InterPro" id="IPR036393">
    <property type="entry name" value="AceGlu_kinase-like_sf"/>
</dbReference>
<evidence type="ECO:0000256" key="2">
    <source>
        <dbReference type="ARBA" id="ARBA00022741"/>
    </source>
</evidence>
<keyword evidence="4" id="KW-0067">ATP-binding</keyword>
<dbReference type="SUPFAM" id="SSF53633">
    <property type="entry name" value="Carbamate kinase-like"/>
    <property type="match status" value="1"/>
</dbReference>
<name>A0A3B1C4Q6_9ZZZZ</name>
<dbReference type="Gene3D" id="3.40.1160.10">
    <property type="entry name" value="Acetylglutamate kinase-like"/>
    <property type="match status" value="1"/>
</dbReference>
<proteinExistence type="predicted"/>
<evidence type="ECO:0000259" key="5">
    <source>
        <dbReference type="Pfam" id="PF00696"/>
    </source>
</evidence>
<dbReference type="Pfam" id="PF00696">
    <property type="entry name" value="AA_kinase"/>
    <property type="match status" value="1"/>
</dbReference>
<dbReference type="GO" id="GO:0005524">
    <property type="term" value="F:ATP binding"/>
    <property type="evidence" value="ECO:0007669"/>
    <property type="project" value="UniProtKB-KW"/>
</dbReference>
<sequence length="90" mass="9616">MTEENQKRKLKLIEAAGRIVVKVGSGVLTGEKYHDVDPEVVSKIARQVATLVKQGRKVAIVSSGAVTIGARRLEVGRRNLSIPVKQAAAA</sequence>
<reference evidence="6" key="1">
    <citation type="submission" date="2018-06" db="EMBL/GenBank/DDBJ databases">
        <authorList>
            <person name="Zhirakovskaya E."/>
        </authorList>
    </citation>
    <scope>NUCLEOTIDE SEQUENCE</scope>
</reference>
<gene>
    <name evidence="6" type="ORF">MNBD_NITROSPINAE04-2623</name>
</gene>
<dbReference type="GO" id="GO:0005829">
    <property type="term" value="C:cytosol"/>
    <property type="evidence" value="ECO:0007669"/>
    <property type="project" value="TreeGrafter"/>
</dbReference>
<feature type="domain" description="Aspartate/glutamate/uridylate kinase" evidence="5">
    <location>
        <begin position="18"/>
        <end position="73"/>
    </location>
</feature>
<evidence type="ECO:0000256" key="4">
    <source>
        <dbReference type="ARBA" id="ARBA00022840"/>
    </source>
</evidence>
<organism evidence="6">
    <name type="scientific">hydrothermal vent metagenome</name>
    <dbReference type="NCBI Taxonomy" id="652676"/>
    <lineage>
        <taxon>unclassified sequences</taxon>
        <taxon>metagenomes</taxon>
        <taxon>ecological metagenomes</taxon>
    </lineage>
</organism>
<keyword evidence="1" id="KW-0808">Transferase</keyword>
<dbReference type="EMBL" id="UOGA01000139">
    <property type="protein sequence ID" value="VAX18828.1"/>
    <property type="molecule type" value="Genomic_DNA"/>
</dbReference>
<feature type="non-terminal residue" evidence="6">
    <location>
        <position position="90"/>
    </location>
</feature>
<dbReference type="GO" id="GO:0004349">
    <property type="term" value="F:glutamate 5-kinase activity"/>
    <property type="evidence" value="ECO:0007669"/>
    <property type="project" value="TreeGrafter"/>
</dbReference>
<keyword evidence="3" id="KW-0418">Kinase</keyword>
<dbReference type="PANTHER" id="PTHR43654">
    <property type="entry name" value="GLUTAMATE 5-KINASE"/>
    <property type="match status" value="1"/>
</dbReference>